<dbReference type="InterPro" id="IPR036361">
    <property type="entry name" value="SAP_dom_sf"/>
</dbReference>
<dbReference type="AlphaFoldDB" id="A0A2C9LE45"/>
<sequence length="201" mass="23212">MAYTKLLDQLSAKELKHEIRERELTIRGNKETLVTRLCQALVEEEQDLDTAIFEVKRDLAELLKTMQDSIQIQGDRISTIQNFMKENMDALDLDEKTAIETVNKWINTKHTALCRCRFLLLQLTRFRSRRCRNHCFSILTVVAGVSHLTHRAEMTALVVNALDPERRFTFSVMVLQFSRRPPGGQVIKQIPKSSSILKPCL</sequence>
<organism evidence="2 3">
    <name type="scientific">Biomphalaria glabrata</name>
    <name type="common">Bloodfluke planorb</name>
    <name type="synonym">Freshwater snail</name>
    <dbReference type="NCBI Taxonomy" id="6526"/>
    <lineage>
        <taxon>Eukaryota</taxon>
        <taxon>Metazoa</taxon>
        <taxon>Spiralia</taxon>
        <taxon>Lophotrochozoa</taxon>
        <taxon>Mollusca</taxon>
        <taxon>Gastropoda</taxon>
        <taxon>Heterobranchia</taxon>
        <taxon>Euthyneura</taxon>
        <taxon>Panpulmonata</taxon>
        <taxon>Hygrophila</taxon>
        <taxon>Lymnaeoidea</taxon>
        <taxon>Planorbidae</taxon>
        <taxon>Biomphalaria</taxon>
    </lineage>
</organism>
<evidence type="ECO:0000313" key="2">
    <source>
        <dbReference type="EnsemblMetazoa" id="BGLB029932-PA"/>
    </source>
</evidence>
<accession>A0A2C9LE45</accession>
<reference evidence="2" key="1">
    <citation type="submission" date="2020-05" db="UniProtKB">
        <authorList>
            <consortium name="EnsemblMetazoa"/>
        </authorList>
    </citation>
    <scope>IDENTIFICATION</scope>
    <source>
        <strain evidence="2">BB02</strain>
    </source>
</reference>
<dbReference type="Gene3D" id="1.10.720.30">
    <property type="entry name" value="SAP domain"/>
    <property type="match status" value="1"/>
</dbReference>
<proteinExistence type="predicted"/>
<feature type="domain" description="SAP" evidence="1">
    <location>
        <begin position="7"/>
        <end position="41"/>
    </location>
</feature>
<dbReference type="Proteomes" id="UP000076420">
    <property type="component" value="Unassembled WGS sequence"/>
</dbReference>
<dbReference type="SUPFAM" id="SSF68906">
    <property type="entry name" value="SAP domain"/>
    <property type="match status" value="1"/>
</dbReference>
<evidence type="ECO:0000313" key="3">
    <source>
        <dbReference type="Proteomes" id="UP000076420"/>
    </source>
</evidence>
<gene>
    <name evidence="2" type="primary">106051470</name>
</gene>
<dbReference type="SMART" id="SM00513">
    <property type="entry name" value="SAP"/>
    <property type="match status" value="1"/>
</dbReference>
<dbReference type="Pfam" id="PF02037">
    <property type="entry name" value="SAP"/>
    <property type="match status" value="1"/>
</dbReference>
<dbReference type="VEuPathDB" id="VectorBase:BGLB029932"/>
<name>A0A2C9LE45_BIOGL</name>
<dbReference type="KEGG" id="bgt:106051470"/>
<protein>
    <recommendedName>
        <fullName evidence="1">SAP domain-containing protein</fullName>
    </recommendedName>
</protein>
<evidence type="ECO:0000259" key="1">
    <source>
        <dbReference type="PROSITE" id="PS50800"/>
    </source>
</evidence>
<dbReference type="PROSITE" id="PS50800">
    <property type="entry name" value="SAP"/>
    <property type="match status" value="1"/>
</dbReference>
<dbReference type="EnsemblMetazoa" id="BGLB029932-RA">
    <property type="protein sequence ID" value="BGLB029932-PA"/>
    <property type="gene ID" value="BGLB029932"/>
</dbReference>
<dbReference type="InterPro" id="IPR003034">
    <property type="entry name" value="SAP_dom"/>
</dbReference>